<dbReference type="SUPFAM" id="SSF53098">
    <property type="entry name" value="Ribonuclease H-like"/>
    <property type="match status" value="1"/>
</dbReference>
<reference evidence="10 11" key="1">
    <citation type="submission" date="2024-08" db="EMBL/GenBank/DDBJ databases">
        <title>The draft genome of Apodemus speciosus.</title>
        <authorList>
            <person name="Nabeshima K."/>
            <person name="Suzuki S."/>
            <person name="Onuma M."/>
        </authorList>
    </citation>
    <scope>NUCLEOTIDE SEQUENCE [LARGE SCALE GENOMIC DNA]</scope>
    <source>
        <strain evidence="10">IB14-021</strain>
    </source>
</reference>
<evidence type="ECO:0000256" key="5">
    <source>
        <dbReference type="ARBA" id="ARBA00022801"/>
    </source>
</evidence>
<sequence>MKTKATAPVPQPGPIKKLARKKAKKKFRKSKALGGSGTPGSRPAAVTGRPPKAPEDFSQNWKALQELLKQKSQAPEKPLVSQKDDKMHPQIIQQNRKKASDKSKGDKKRTEEDKTTSGSVTSAPKDRKILPPTNASGTEQKKGAKKRTYSDISSHQGDIKHKWKAKETAAILKQAVPTEEDIWFDDVDPDDIEAAIGPEAAMLVRKRLGQSKSTISLVKEQAFGGLTKALALDCEMVGVGPKGEESIAARVSIVNQYGKCVYDKYIKPTEPVTDYRTAVSGIRPENLKQEVGAEHKAQWGPSKPFHFPGKMDTSRDLPPTLCIMKGEEFEVVKKEVAEMLKGRILVGHALHNDLKVLFLDHPKKKIRDTQKFKPFRSRVKSGRPSLKRLSEKILGIKVQQAEHCSVQDAQAAMRLYILVKRQWESSTADRRALAATPQPCSEHA</sequence>
<gene>
    <name evidence="10" type="ORF">APTSU1_000135700</name>
</gene>
<dbReference type="PANTHER" id="PTHR12801">
    <property type="entry name" value="RNA EXONUCLEASE REXO1 / RECO3 FAMILY MEMBER-RELATED"/>
    <property type="match status" value="1"/>
</dbReference>
<dbReference type="InterPro" id="IPR013520">
    <property type="entry name" value="Ribonucl_H"/>
</dbReference>
<dbReference type="Pfam" id="PF00929">
    <property type="entry name" value="RNase_T"/>
    <property type="match status" value="2"/>
</dbReference>
<keyword evidence="11" id="KW-1185">Reference proteome</keyword>
<keyword evidence="7" id="KW-0539">Nucleus</keyword>
<organism evidence="10 11">
    <name type="scientific">Apodemus speciosus</name>
    <name type="common">Large Japanese field mouse</name>
    <dbReference type="NCBI Taxonomy" id="105296"/>
    <lineage>
        <taxon>Eukaryota</taxon>
        <taxon>Metazoa</taxon>
        <taxon>Chordata</taxon>
        <taxon>Craniata</taxon>
        <taxon>Vertebrata</taxon>
        <taxon>Euteleostomi</taxon>
        <taxon>Mammalia</taxon>
        <taxon>Eutheria</taxon>
        <taxon>Euarchontoglires</taxon>
        <taxon>Glires</taxon>
        <taxon>Rodentia</taxon>
        <taxon>Myomorpha</taxon>
        <taxon>Muroidea</taxon>
        <taxon>Muridae</taxon>
        <taxon>Murinae</taxon>
        <taxon>Apodemus</taxon>
    </lineage>
</organism>
<dbReference type="Gene3D" id="3.30.420.10">
    <property type="entry name" value="Ribonuclease H-like superfamily/Ribonuclease H"/>
    <property type="match status" value="1"/>
</dbReference>
<comment type="subcellular location">
    <subcellularLocation>
        <location evidence="1">Nucleus</location>
    </subcellularLocation>
</comment>
<dbReference type="GO" id="GO:0004527">
    <property type="term" value="F:exonuclease activity"/>
    <property type="evidence" value="ECO:0007669"/>
    <property type="project" value="UniProtKB-KW"/>
</dbReference>
<evidence type="ECO:0000313" key="10">
    <source>
        <dbReference type="EMBL" id="GAB1286127.1"/>
    </source>
</evidence>
<comment type="similarity">
    <text evidence="2">Belongs to the REXO4 family.</text>
</comment>
<dbReference type="PANTHER" id="PTHR12801:SF158">
    <property type="entry name" value="RNA EXONUCLEASE 4"/>
    <property type="match status" value="1"/>
</dbReference>
<dbReference type="InterPro" id="IPR037431">
    <property type="entry name" value="REX4_DEDDh_dom"/>
</dbReference>
<protein>
    <recommendedName>
        <fullName evidence="3">RNA exonuclease 4</fullName>
    </recommendedName>
</protein>
<evidence type="ECO:0000259" key="9">
    <source>
        <dbReference type="SMART" id="SM00479"/>
    </source>
</evidence>
<evidence type="ECO:0000256" key="4">
    <source>
        <dbReference type="ARBA" id="ARBA00022722"/>
    </source>
</evidence>
<dbReference type="InterPro" id="IPR047021">
    <property type="entry name" value="REXO1/3/4-like"/>
</dbReference>
<feature type="domain" description="Exonuclease" evidence="9">
    <location>
        <begin position="228"/>
        <end position="425"/>
    </location>
</feature>
<dbReference type="CDD" id="cd06144">
    <property type="entry name" value="REX4_like"/>
    <property type="match status" value="1"/>
</dbReference>
<evidence type="ECO:0000256" key="2">
    <source>
        <dbReference type="ARBA" id="ARBA00010489"/>
    </source>
</evidence>
<dbReference type="Proteomes" id="UP001623349">
    <property type="component" value="Unassembled WGS sequence"/>
</dbReference>
<evidence type="ECO:0000313" key="11">
    <source>
        <dbReference type="Proteomes" id="UP001623349"/>
    </source>
</evidence>
<keyword evidence="5" id="KW-0378">Hydrolase</keyword>
<feature type="compositionally biased region" description="Basic and acidic residues" evidence="8">
    <location>
        <begin position="98"/>
        <end position="115"/>
    </location>
</feature>
<feature type="compositionally biased region" description="Basic residues" evidence="8">
    <location>
        <begin position="17"/>
        <end position="31"/>
    </location>
</feature>
<name>A0ABQ0EGE5_APOSI</name>
<evidence type="ECO:0000256" key="7">
    <source>
        <dbReference type="ARBA" id="ARBA00023242"/>
    </source>
</evidence>
<evidence type="ECO:0000256" key="6">
    <source>
        <dbReference type="ARBA" id="ARBA00022839"/>
    </source>
</evidence>
<evidence type="ECO:0000256" key="8">
    <source>
        <dbReference type="SAM" id="MobiDB-lite"/>
    </source>
</evidence>
<accession>A0ABQ0EGE5</accession>
<dbReference type="EMBL" id="BAAFST010000002">
    <property type="protein sequence ID" value="GAB1286127.1"/>
    <property type="molecule type" value="Genomic_DNA"/>
</dbReference>
<keyword evidence="4" id="KW-0540">Nuclease</keyword>
<dbReference type="SMART" id="SM00479">
    <property type="entry name" value="EXOIII"/>
    <property type="match status" value="1"/>
</dbReference>
<keyword evidence="6 10" id="KW-0269">Exonuclease</keyword>
<dbReference type="InterPro" id="IPR036397">
    <property type="entry name" value="RNaseH_sf"/>
</dbReference>
<evidence type="ECO:0000256" key="1">
    <source>
        <dbReference type="ARBA" id="ARBA00004123"/>
    </source>
</evidence>
<feature type="region of interest" description="Disordered" evidence="8">
    <location>
        <begin position="1"/>
        <end position="159"/>
    </location>
</feature>
<comment type="caution">
    <text evidence="10">The sequence shown here is derived from an EMBL/GenBank/DDBJ whole genome shotgun (WGS) entry which is preliminary data.</text>
</comment>
<dbReference type="InterPro" id="IPR012337">
    <property type="entry name" value="RNaseH-like_sf"/>
</dbReference>
<evidence type="ECO:0000256" key="3">
    <source>
        <dbReference type="ARBA" id="ARBA00016937"/>
    </source>
</evidence>
<proteinExistence type="inferred from homology"/>